<evidence type="ECO:0000256" key="2">
    <source>
        <dbReference type="ARBA" id="ARBA00022679"/>
    </source>
</evidence>
<evidence type="ECO:0000313" key="7">
    <source>
        <dbReference type="Proteomes" id="UP000199496"/>
    </source>
</evidence>
<proteinExistence type="inferred from homology"/>
<comment type="function">
    <text evidence="5">Activates KDO (a required 8-carbon sugar) for incorporation into bacterial lipopolysaccharide in Gram-negative bacteria.</text>
</comment>
<dbReference type="PANTHER" id="PTHR42866">
    <property type="entry name" value="3-DEOXY-MANNO-OCTULOSONATE CYTIDYLYLTRANSFERASE"/>
    <property type="match status" value="1"/>
</dbReference>
<dbReference type="UniPathway" id="UPA00358">
    <property type="reaction ID" value="UER00476"/>
</dbReference>
<dbReference type="Pfam" id="PF02348">
    <property type="entry name" value="CTP_transf_3"/>
    <property type="match status" value="1"/>
</dbReference>
<dbReference type="SUPFAM" id="SSF53448">
    <property type="entry name" value="Nucleotide-diphospho-sugar transferases"/>
    <property type="match status" value="1"/>
</dbReference>
<comment type="pathway">
    <text evidence="5">Nucleotide-sugar biosynthesis; CMP-3-deoxy-D-manno-octulosonate biosynthesis; CMP-3-deoxy-D-manno-octulosonate from 3-deoxy-D-manno-octulosonate and CTP: step 1/1.</text>
</comment>
<dbReference type="GO" id="GO:0008690">
    <property type="term" value="F:3-deoxy-manno-octulosonate cytidylyltransferase activity"/>
    <property type="evidence" value="ECO:0007669"/>
    <property type="project" value="UniProtKB-UniRule"/>
</dbReference>
<gene>
    <name evidence="5" type="primary">kdsB</name>
    <name evidence="6" type="ORF">SAMN05421693_10629</name>
</gene>
<dbReference type="PANTHER" id="PTHR42866:SF2">
    <property type="entry name" value="3-DEOXY-MANNO-OCTULOSONATE CYTIDYLYLTRANSFERASE, MITOCHONDRIAL"/>
    <property type="match status" value="1"/>
</dbReference>
<dbReference type="InterPro" id="IPR003329">
    <property type="entry name" value="Cytidylyl_trans"/>
</dbReference>
<dbReference type="NCBIfam" id="NF003952">
    <property type="entry name" value="PRK05450.1-5"/>
    <property type="match status" value="1"/>
</dbReference>
<keyword evidence="5" id="KW-0963">Cytoplasm</keyword>
<dbReference type="FunFam" id="3.90.550.10:FF:000011">
    <property type="entry name" value="3-deoxy-manno-octulosonate cytidylyltransferase"/>
    <property type="match status" value="1"/>
</dbReference>
<name>A0A1H9AQ31_9GAMM</name>
<keyword evidence="3 5" id="KW-0548">Nucleotidyltransferase</keyword>
<evidence type="ECO:0000256" key="4">
    <source>
        <dbReference type="ARBA" id="ARBA00022985"/>
    </source>
</evidence>
<dbReference type="InterPro" id="IPR004528">
    <property type="entry name" value="KdsB"/>
</dbReference>
<dbReference type="Gene3D" id="3.90.550.10">
    <property type="entry name" value="Spore Coat Polysaccharide Biosynthesis Protein SpsA, Chain A"/>
    <property type="match status" value="1"/>
</dbReference>
<dbReference type="InterPro" id="IPR029044">
    <property type="entry name" value="Nucleotide-diphossugar_trans"/>
</dbReference>
<comment type="similarity">
    <text evidence="5">Belongs to the KdsB family.</text>
</comment>
<dbReference type="Proteomes" id="UP000199496">
    <property type="component" value="Unassembled WGS sequence"/>
</dbReference>
<comment type="catalytic activity">
    <reaction evidence="5">
        <text>3-deoxy-alpha-D-manno-oct-2-ulosonate + CTP = CMP-3-deoxy-beta-D-manno-octulosonate + diphosphate</text>
        <dbReference type="Rhea" id="RHEA:23448"/>
        <dbReference type="ChEBI" id="CHEBI:33019"/>
        <dbReference type="ChEBI" id="CHEBI:37563"/>
        <dbReference type="ChEBI" id="CHEBI:85986"/>
        <dbReference type="ChEBI" id="CHEBI:85987"/>
        <dbReference type="EC" id="2.7.7.38"/>
    </reaction>
</comment>
<dbReference type="GO" id="GO:0016020">
    <property type="term" value="C:membrane"/>
    <property type="evidence" value="ECO:0007669"/>
    <property type="project" value="UniProtKB-SubCell"/>
</dbReference>
<comment type="subcellular location">
    <subcellularLocation>
        <location evidence="5">Cytoplasm</location>
    </subcellularLocation>
    <subcellularLocation>
        <location evidence="1">Membrane</location>
    </subcellularLocation>
</comment>
<accession>A0A1H9AQ31</accession>
<evidence type="ECO:0000256" key="1">
    <source>
        <dbReference type="ARBA" id="ARBA00004370"/>
    </source>
</evidence>
<keyword evidence="4 5" id="KW-0448">Lipopolysaccharide biosynthesis</keyword>
<dbReference type="GO" id="GO:0033468">
    <property type="term" value="P:CMP-keto-3-deoxy-D-manno-octulosonic acid biosynthetic process"/>
    <property type="evidence" value="ECO:0007669"/>
    <property type="project" value="UniProtKB-UniRule"/>
</dbReference>
<protein>
    <recommendedName>
        <fullName evidence="5">3-deoxy-manno-octulosonate cytidylyltransferase</fullName>
        <ecNumber evidence="5">2.7.7.38</ecNumber>
    </recommendedName>
    <alternativeName>
        <fullName evidence="5">CMP-2-keto-3-deoxyoctulosonic acid synthase</fullName>
        <shortName evidence="5">CKS</shortName>
        <shortName evidence="5">CMP-KDO synthase</shortName>
    </alternativeName>
</protein>
<keyword evidence="7" id="KW-1185">Reference proteome</keyword>
<dbReference type="GO" id="GO:0009103">
    <property type="term" value="P:lipopolysaccharide biosynthetic process"/>
    <property type="evidence" value="ECO:0007669"/>
    <property type="project" value="UniProtKB-UniRule"/>
</dbReference>
<organism evidence="6 7">
    <name type="scientific">Ectothiorhodospira magna</name>
    <dbReference type="NCBI Taxonomy" id="867345"/>
    <lineage>
        <taxon>Bacteria</taxon>
        <taxon>Pseudomonadati</taxon>
        <taxon>Pseudomonadota</taxon>
        <taxon>Gammaproteobacteria</taxon>
        <taxon>Chromatiales</taxon>
        <taxon>Ectothiorhodospiraceae</taxon>
        <taxon>Ectothiorhodospira</taxon>
    </lineage>
</organism>
<dbReference type="AlphaFoldDB" id="A0A1H9AQ31"/>
<dbReference type="EC" id="2.7.7.38" evidence="5"/>
<evidence type="ECO:0000313" key="6">
    <source>
        <dbReference type="EMBL" id="SEP78876.1"/>
    </source>
</evidence>
<dbReference type="GO" id="GO:0005829">
    <property type="term" value="C:cytosol"/>
    <property type="evidence" value="ECO:0007669"/>
    <property type="project" value="TreeGrafter"/>
</dbReference>
<keyword evidence="2 5" id="KW-0808">Transferase</keyword>
<dbReference type="RefSeq" id="WP_238375841.1">
    <property type="nucleotide sequence ID" value="NZ_FOFO01000006.1"/>
</dbReference>
<dbReference type="NCBIfam" id="NF003950">
    <property type="entry name" value="PRK05450.1-3"/>
    <property type="match status" value="1"/>
</dbReference>
<dbReference type="NCBIfam" id="NF009905">
    <property type="entry name" value="PRK13368.1"/>
    <property type="match status" value="1"/>
</dbReference>
<dbReference type="HAMAP" id="MF_00057">
    <property type="entry name" value="KdsB"/>
    <property type="match status" value="1"/>
</dbReference>
<reference evidence="6 7" key="1">
    <citation type="submission" date="2016-10" db="EMBL/GenBank/DDBJ databases">
        <authorList>
            <person name="de Groot N.N."/>
        </authorList>
    </citation>
    <scope>NUCLEOTIDE SEQUENCE [LARGE SCALE GENOMIC DNA]</scope>
    <source>
        <strain evidence="6 7">B7-7</strain>
    </source>
</reference>
<dbReference type="EMBL" id="FOFO01000006">
    <property type="protein sequence ID" value="SEP78876.1"/>
    <property type="molecule type" value="Genomic_DNA"/>
</dbReference>
<evidence type="ECO:0000256" key="3">
    <source>
        <dbReference type="ARBA" id="ARBA00022695"/>
    </source>
</evidence>
<evidence type="ECO:0000256" key="5">
    <source>
        <dbReference type="HAMAP-Rule" id="MF_00057"/>
    </source>
</evidence>
<dbReference type="NCBIfam" id="TIGR00466">
    <property type="entry name" value="kdsB"/>
    <property type="match status" value="1"/>
</dbReference>
<dbReference type="STRING" id="867345.SAMN05421693_10629"/>
<sequence>MSFKVVIPARYGSTRLPGKPLVDLAGKPMVQHVWERAQASGAEDVVLATDDARIEAAARTFGAQVCLTSVHHPSGSDRIAEVAARMGWPDDAIVVNLQGDEPLTPPCIVRQVAENLAAHPQAVMATLCTPISRAAQLYDPHTVKVVRDDRDFALYFSRAPIPWERDALDMEVSPALQVCQRHLGLYAYRVGYLKRFTRMESCTLERIERLEQLRALYHGARIHVDVALETPPAGVDTQEDVERVTLVLRSLAAVAAGHATTGPAGHGGGPAAG</sequence>
<dbReference type="CDD" id="cd02517">
    <property type="entry name" value="CMP-KDO-Synthetase"/>
    <property type="match status" value="1"/>
</dbReference>